<evidence type="ECO:0000256" key="1">
    <source>
        <dbReference type="ARBA" id="ARBA00011900"/>
    </source>
</evidence>
<dbReference type="GO" id="GO:0003677">
    <property type="term" value="F:DNA binding"/>
    <property type="evidence" value="ECO:0007669"/>
    <property type="project" value="UniProtKB-KW"/>
</dbReference>
<dbReference type="PROSITE" id="PS00092">
    <property type="entry name" value="N6_MTASE"/>
    <property type="match status" value="1"/>
</dbReference>
<name>A0A1M5QHY4_9FIRM</name>
<evidence type="ECO:0000256" key="4">
    <source>
        <dbReference type="ARBA" id="ARBA00022691"/>
    </source>
</evidence>
<evidence type="ECO:0000256" key="2">
    <source>
        <dbReference type="ARBA" id="ARBA00022603"/>
    </source>
</evidence>
<dbReference type="Gene3D" id="3.40.50.150">
    <property type="entry name" value="Vaccinia Virus protein VP39"/>
    <property type="match status" value="1"/>
</dbReference>
<dbReference type="InterPro" id="IPR029063">
    <property type="entry name" value="SAM-dependent_MTases_sf"/>
</dbReference>
<dbReference type="OrthoDB" id="9815272at2"/>
<gene>
    <name evidence="10" type="ORF">SAMN02744040_00930</name>
</gene>
<evidence type="ECO:0000256" key="3">
    <source>
        <dbReference type="ARBA" id="ARBA00022679"/>
    </source>
</evidence>
<evidence type="ECO:0000256" key="6">
    <source>
        <dbReference type="ARBA" id="ARBA00023125"/>
    </source>
</evidence>
<dbReference type="GO" id="GO:0009307">
    <property type="term" value="P:DNA restriction-modification system"/>
    <property type="evidence" value="ECO:0007669"/>
    <property type="project" value="UniProtKB-KW"/>
</dbReference>
<dbReference type="Proteomes" id="UP000242520">
    <property type="component" value="Unassembled WGS sequence"/>
</dbReference>
<proteinExistence type="predicted"/>
<dbReference type="PRINTS" id="PR00507">
    <property type="entry name" value="N12N6MTFRASE"/>
</dbReference>
<feature type="domain" description="Type II methyltransferase M.TaqI-like" evidence="8">
    <location>
        <begin position="271"/>
        <end position="424"/>
    </location>
</feature>
<feature type="domain" description="TaqI-like C-terminal specificity" evidence="9">
    <location>
        <begin position="576"/>
        <end position="699"/>
    </location>
</feature>
<evidence type="ECO:0000313" key="11">
    <source>
        <dbReference type="Proteomes" id="UP000242520"/>
    </source>
</evidence>
<dbReference type="SUPFAM" id="SSF53335">
    <property type="entry name" value="S-adenosyl-L-methionine-dependent methyltransferases"/>
    <property type="match status" value="1"/>
</dbReference>
<evidence type="ECO:0000313" key="10">
    <source>
        <dbReference type="EMBL" id="SHH13103.1"/>
    </source>
</evidence>
<comment type="catalytic activity">
    <reaction evidence="7">
        <text>a 2'-deoxyadenosine in DNA + S-adenosyl-L-methionine = an N(6)-methyl-2'-deoxyadenosine in DNA + S-adenosyl-L-homocysteine + H(+)</text>
        <dbReference type="Rhea" id="RHEA:15197"/>
        <dbReference type="Rhea" id="RHEA-COMP:12418"/>
        <dbReference type="Rhea" id="RHEA-COMP:12419"/>
        <dbReference type="ChEBI" id="CHEBI:15378"/>
        <dbReference type="ChEBI" id="CHEBI:57856"/>
        <dbReference type="ChEBI" id="CHEBI:59789"/>
        <dbReference type="ChEBI" id="CHEBI:90615"/>
        <dbReference type="ChEBI" id="CHEBI:90616"/>
        <dbReference type="EC" id="2.1.1.72"/>
    </reaction>
</comment>
<keyword evidence="6" id="KW-0238">DNA-binding</keyword>
<dbReference type="RefSeq" id="WP_072724134.1">
    <property type="nucleotide sequence ID" value="NZ_FQXH01000008.1"/>
</dbReference>
<reference evidence="11" key="1">
    <citation type="submission" date="2016-11" db="EMBL/GenBank/DDBJ databases">
        <authorList>
            <person name="Varghese N."/>
            <person name="Submissions S."/>
        </authorList>
    </citation>
    <scope>NUCLEOTIDE SEQUENCE [LARGE SCALE GENOMIC DNA]</scope>
    <source>
        <strain evidence="11">DSM 15285</strain>
    </source>
</reference>
<dbReference type="GO" id="GO:0032259">
    <property type="term" value="P:methylation"/>
    <property type="evidence" value="ECO:0007669"/>
    <property type="project" value="UniProtKB-KW"/>
</dbReference>
<sequence length="946" mass="114120">MKEKSVFEIRKIHKKLINLYMKILNEKYKNDVEFKKFIDNQYKDNGVNLYSCKQAHIFINKVIILRIFENKGIIFDIEKKYENRIELFLYFIKNYTLEKLLNFCFEHSEIIKRFNMYYEELEINEINDEKIYLEIVNIIEDIIHKIDFLILSSDTILGDIYEEFMDEERRKTLGQFYTPDFIIEYILHKTIEKEDIVENPFVKILDPACGSGHFLVKAYDILRKKFEDNLNALNEKYCDCEYEVKKNNNIIKIKGKDYWRKENIHYHLLKHCIYGCDIDKFGIGITIINLILKDINNFTDELNIVNCDSLVQWEKRFDYSVFFKFWSNRYDYVIGNPPYVGHKQLDIEYKKWLLKEYDDVFKDKSDLYYCFYKRIIDVLKYSGKASVISPRYFMESPSGMSLRSYLKNNSKILEIVDFYGSEIFKGVGIASAIFTFKKENCIDNKIEVYKLNNDDFKFNNRCKLCEVLNNRSDFEKFALHQSELNDERWILISEIKYNIYKKIESNAKFKLKEVVCSFQGIITGCDKAFVLSCDDVNKYRIEKNILKKWIKNKNINKYVVDDTDLMLIYSNIIEDELEYKNSLNYIGRFRDRLENRREYKKGIRKWYELQWGRDKKLFENPKIVYPYKASSNKFAIDKNGYFCSADVYSFCIKEEFMNVFSLEYLVAVLNSKIYEFYFKMFAKKMGKGIYDYYPNSIMDLKILKNLEYENIEYIGKKILKLYESVREIEKEDVYNKEDILMSFYNKKVEILNIKKDIYKLEREVDKLIAKSFKLSNVEVEFIYKNLNIKTVEQLEENITKDDFLNMHIKQNKSIEYIANLYKCDEIFIEILREKYSKDYSKDEPWLFYNLSELYDGIYLFIKNEVVKMFKENKRIMNVEEIKDVLSRKHKNFENIINTIKNKSSKSDLMVLKKVLNKYSNKLNSKNYKKELIKYDNDYYGLAIWEK</sequence>
<dbReference type="PANTHER" id="PTHR33841">
    <property type="entry name" value="DNA METHYLTRANSFERASE YEEA-RELATED"/>
    <property type="match status" value="1"/>
</dbReference>
<evidence type="ECO:0000259" key="8">
    <source>
        <dbReference type="Pfam" id="PF07669"/>
    </source>
</evidence>
<protein>
    <recommendedName>
        <fullName evidence="1">site-specific DNA-methyltransferase (adenine-specific)</fullName>
        <ecNumber evidence="1">2.1.1.72</ecNumber>
    </recommendedName>
</protein>
<dbReference type="Pfam" id="PF12950">
    <property type="entry name" value="TaqI_C"/>
    <property type="match status" value="1"/>
</dbReference>
<keyword evidence="11" id="KW-1185">Reference proteome</keyword>
<evidence type="ECO:0000256" key="5">
    <source>
        <dbReference type="ARBA" id="ARBA00022747"/>
    </source>
</evidence>
<dbReference type="GO" id="GO:0009007">
    <property type="term" value="F:site-specific DNA-methyltransferase (adenine-specific) activity"/>
    <property type="evidence" value="ECO:0007669"/>
    <property type="project" value="UniProtKB-EC"/>
</dbReference>
<dbReference type="Pfam" id="PF07669">
    <property type="entry name" value="Eco57I"/>
    <property type="match status" value="1"/>
</dbReference>
<dbReference type="InterPro" id="IPR002052">
    <property type="entry name" value="DNA_methylase_N6_adenine_CS"/>
</dbReference>
<accession>A0A1M5QHY4</accession>
<evidence type="ECO:0000256" key="7">
    <source>
        <dbReference type="ARBA" id="ARBA00047942"/>
    </source>
</evidence>
<dbReference type="InterPro" id="IPR025931">
    <property type="entry name" value="TaqI_C"/>
</dbReference>
<keyword evidence="2 10" id="KW-0489">Methyltransferase</keyword>
<dbReference type="AlphaFoldDB" id="A0A1M5QHY4"/>
<dbReference type="EMBL" id="FQXH01000008">
    <property type="protein sequence ID" value="SHH13103.1"/>
    <property type="molecule type" value="Genomic_DNA"/>
</dbReference>
<dbReference type="InterPro" id="IPR011639">
    <property type="entry name" value="MethylTrfase_TaqI-like_dom"/>
</dbReference>
<dbReference type="InterPro" id="IPR050953">
    <property type="entry name" value="N4_N6_ade-DNA_methylase"/>
</dbReference>
<keyword evidence="3" id="KW-0808">Transferase</keyword>
<evidence type="ECO:0000259" key="9">
    <source>
        <dbReference type="Pfam" id="PF12950"/>
    </source>
</evidence>
<organism evidence="10 11">
    <name type="scientific">Tepidibacter thalassicus DSM 15285</name>
    <dbReference type="NCBI Taxonomy" id="1123350"/>
    <lineage>
        <taxon>Bacteria</taxon>
        <taxon>Bacillati</taxon>
        <taxon>Bacillota</taxon>
        <taxon>Clostridia</taxon>
        <taxon>Peptostreptococcales</taxon>
        <taxon>Peptostreptococcaceae</taxon>
        <taxon>Tepidibacter</taxon>
    </lineage>
</organism>
<keyword evidence="5" id="KW-0680">Restriction system</keyword>
<dbReference type="STRING" id="1123350.SAMN02744040_00930"/>
<keyword evidence="4" id="KW-0949">S-adenosyl-L-methionine</keyword>
<dbReference type="EC" id="2.1.1.72" evidence="1"/>
<dbReference type="PANTHER" id="PTHR33841:SF6">
    <property type="entry name" value="TYPE II METHYLTRANSFERASE M.HINDII"/>
    <property type="match status" value="1"/>
</dbReference>